<dbReference type="GO" id="GO:0006412">
    <property type="term" value="P:translation"/>
    <property type="evidence" value="ECO:0007669"/>
    <property type="project" value="UniProtKB-UniRule"/>
</dbReference>
<organism evidence="6 7">
    <name type="scientific">Roseospira goensis</name>
    <dbReference type="NCBI Taxonomy" id="391922"/>
    <lineage>
        <taxon>Bacteria</taxon>
        <taxon>Pseudomonadati</taxon>
        <taxon>Pseudomonadota</taxon>
        <taxon>Alphaproteobacteria</taxon>
        <taxon>Rhodospirillales</taxon>
        <taxon>Rhodospirillaceae</taxon>
        <taxon>Roseospira</taxon>
    </lineage>
</organism>
<sequence length="97" mass="10664">MARRCAVTGKGVQTGNNVSHSNIKSKRRFLPNLQVTSLMSEALNRTVRVRLSTHGLRTVEHMGGIDAFLMQTPNTKLPPELRKIKRLVVKAGDSVAA</sequence>
<dbReference type="Proteomes" id="UP000555728">
    <property type="component" value="Unassembled WGS sequence"/>
</dbReference>
<keyword evidence="3 5" id="KW-0687">Ribonucleoprotein</keyword>
<dbReference type="InterPro" id="IPR034704">
    <property type="entry name" value="Ribosomal_bL28/bL31-like_sf"/>
</dbReference>
<evidence type="ECO:0000256" key="2">
    <source>
        <dbReference type="ARBA" id="ARBA00022980"/>
    </source>
</evidence>
<dbReference type="GO" id="GO:0022625">
    <property type="term" value="C:cytosolic large ribosomal subunit"/>
    <property type="evidence" value="ECO:0007669"/>
    <property type="project" value="TreeGrafter"/>
</dbReference>
<dbReference type="HAMAP" id="MF_00373">
    <property type="entry name" value="Ribosomal_bL28"/>
    <property type="match status" value="1"/>
</dbReference>
<dbReference type="AlphaFoldDB" id="A0A7W6RX54"/>
<protein>
    <recommendedName>
        <fullName evidence="4 5">Large ribosomal subunit protein bL28</fullName>
    </recommendedName>
</protein>
<dbReference type="InterPro" id="IPR037147">
    <property type="entry name" value="Ribosomal_bL28_sf"/>
</dbReference>
<dbReference type="EMBL" id="JACIGI010000003">
    <property type="protein sequence ID" value="MBB4284841.1"/>
    <property type="molecule type" value="Genomic_DNA"/>
</dbReference>
<dbReference type="GO" id="GO:0003735">
    <property type="term" value="F:structural constituent of ribosome"/>
    <property type="evidence" value="ECO:0007669"/>
    <property type="project" value="InterPro"/>
</dbReference>
<keyword evidence="2 5" id="KW-0689">Ribosomal protein</keyword>
<dbReference type="SUPFAM" id="SSF143800">
    <property type="entry name" value="L28p-like"/>
    <property type="match status" value="1"/>
</dbReference>
<name>A0A7W6RX54_9PROT</name>
<dbReference type="Pfam" id="PF00830">
    <property type="entry name" value="Ribosomal_L28"/>
    <property type="match status" value="1"/>
</dbReference>
<dbReference type="RefSeq" id="WP_184431458.1">
    <property type="nucleotide sequence ID" value="NZ_JACIGI010000003.1"/>
</dbReference>
<gene>
    <name evidence="5" type="primary">rpmB</name>
    <name evidence="6" type="ORF">GGD88_000552</name>
</gene>
<dbReference type="InterPro" id="IPR001383">
    <property type="entry name" value="Ribosomal_bL28_bact-type"/>
</dbReference>
<comment type="caution">
    <text evidence="6">The sequence shown here is derived from an EMBL/GenBank/DDBJ whole genome shotgun (WGS) entry which is preliminary data.</text>
</comment>
<dbReference type="PANTHER" id="PTHR13528:SF2">
    <property type="entry name" value="LARGE RIBOSOMAL SUBUNIT PROTEIN BL28M"/>
    <property type="match status" value="1"/>
</dbReference>
<accession>A0A7W6RX54</accession>
<evidence type="ECO:0000256" key="1">
    <source>
        <dbReference type="ARBA" id="ARBA00008760"/>
    </source>
</evidence>
<proteinExistence type="inferred from homology"/>
<dbReference type="PANTHER" id="PTHR13528">
    <property type="entry name" value="39S RIBOSOMAL PROTEIN L28, MITOCHONDRIAL"/>
    <property type="match status" value="1"/>
</dbReference>
<evidence type="ECO:0000313" key="6">
    <source>
        <dbReference type="EMBL" id="MBB4284841.1"/>
    </source>
</evidence>
<keyword evidence="7" id="KW-1185">Reference proteome</keyword>
<dbReference type="NCBIfam" id="TIGR00009">
    <property type="entry name" value="L28"/>
    <property type="match status" value="1"/>
</dbReference>
<evidence type="ECO:0000256" key="5">
    <source>
        <dbReference type="HAMAP-Rule" id="MF_00373"/>
    </source>
</evidence>
<evidence type="ECO:0000256" key="4">
    <source>
        <dbReference type="ARBA" id="ARBA00035174"/>
    </source>
</evidence>
<reference evidence="6 7" key="1">
    <citation type="submission" date="2020-08" db="EMBL/GenBank/DDBJ databases">
        <title>Genome sequencing of Purple Non-Sulfur Bacteria from various extreme environments.</title>
        <authorList>
            <person name="Mayer M."/>
        </authorList>
    </citation>
    <scope>NUCLEOTIDE SEQUENCE [LARGE SCALE GENOMIC DNA]</scope>
    <source>
        <strain evidence="6 7">JA135</strain>
    </source>
</reference>
<dbReference type="Gene3D" id="2.30.170.40">
    <property type="entry name" value="Ribosomal protein L28/L24"/>
    <property type="match status" value="1"/>
</dbReference>
<dbReference type="InterPro" id="IPR026569">
    <property type="entry name" value="Ribosomal_bL28"/>
</dbReference>
<comment type="similarity">
    <text evidence="1 5">Belongs to the bacterial ribosomal protein bL28 family.</text>
</comment>
<evidence type="ECO:0000313" key="7">
    <source>
        <dbReference type="Proteomes" id="UP000555728"/>
    </source>
</evidence>
<evidence type="ECO:0000256" key="3">
    <source>
        <dbReference type="ARBA" id="ARBA00023274"/>
    </source>
</evidence>